<dbReference type="EMBL" id="BMRE01000035">
    <property type="protein sequence ID" value="GGU61931.1"/>
    <property type="molecule type" value="Genomic_DNA"/>
</dbReference>
<dbReference type="SUPFAM" id="SSF55729">
    <property type="entry name" value="Acyl-CoA N-acyltransferases (Nat)"/>
    <property type="match status" value="1"/>
</dbReference>
<keyword evidence="3" id="KW-1185">Reference proteome</keyword>
<dbReference type="InterPro" id="IPR016181">
    <property type="entry name" value="Acyl_CoA_acyltransferase"/>
</dbReference>
<dbReference type="InterPro" id="IPR013653">
    <property type="entry name" value="GCN5-like_dom"/>
</dbReference>
<gene>
    <name evidence="2" type="ORF">GCM10010178_62650</name>
</gene>
<reference evidence="3" key="1">
    <citation type="journal article" date="2019" name="Int. J. Syst. Evol. Microbiol.">
        <title>The Global Catalogue of Microorganisms (GCM) 10K type strain sequencing project: providing services to taxonomists for standard genome sequencing and annotation.</title>
        <authorList>
            <consortium name="The Broad Institute Genomics Platform"/>
            <consortium name="The Broad Institute Genome Sequencing Center for Infectious Disease"/>
            <person name="Wu L."/>
            <person name="Ma J."/>
        </authorList>
    </citation>
    <scope>NUCLEOTIDE SEQUENCE [LARGE SCALE GENOMIC DNA]</scope>
    <source>
        <strain evidence="3">JCM 3296</strain>
    </source>
</reference>
<feature type="domain" description="N-acetyltransferase" evidence="1">
    <location>
        <begin position="113"/>
        <end position="250"/>
    </location>
</feature>
<sequence length="250" mass="26571">MWDVLEEFYDSVPRPGSRVEDHGELVLFVQAGDGHPYYARPRFPGGRPTVDDVVKMRARQRELGVPEALEWVHETTPDLYDVAVAAGLEVLRAPLLVLDPEKLPEPHPHVRVLDTRPAEVSVVAELAFSSPGTSPGEVGVAERDAALAEAVPTSTRHRHAVADLPGEGVLAVGTAQRAGDVVEIAGIGTLPAARRRGLGGAVTAELARDALDRGAKLVFLSAGSPEIARVYERVGFRHVGTACIASPVVG</sequence>
<protein>
    <recommendedName>
        <fullName evidence="1">N-acetyltransferase domain-containing protein</fullName>
    </recommendedName>
</protein>
<dbReference type="Proteomes" id="UP000649573">
    <property type="component" value="Unassembled WGS sequence"/>
</dbReference>
<evidence type="ECO:0000259" key="1">
    <source>
        <dbReference type="PROSITE" id="PS51186"/>
    </source>
</evidence>
<dbReference type="Gene3D" id="3.40.630.30">
    <property type="match status" value="1"/>
</dbReference>
<name>A0ABQ2UZN4_9PSEU</name>
<evidence type="ECO:0000313" key="2">
    <source>
        <dbReference type="EMBL" id="GGU61931.1"/>
    </source>
</evidence>
<dbReference type="RefSeq" id="WP_229813107.1">
    <property type="nucleotide sequence ID" value="NZ_BMRE01000035.1"/>
</dbReference>
<dbReference type="InterPro" id="IPR000182">
    <property type="entry name" value="GNAT_dom"/>
</dbReference>
<proteinExistence type="predicted"/>
<dbReference type="Pfam" id="PF08445">
    <property type="entry name" value="FR47"/>
    <property type="match status" value="1"/>
</dbReference>
<comment type="caution">
    <text evidence="2">The sequence shown here is derived from an EMBL/GenBank/DDBJ whole genome shotgun (WGS) entry which is preliminary data.</text>
</comment>
<evidence type="ECO:0000313" key="3">
    <source>
        <dbReference type="Proteomes" id="UP000649573"/>
    </source>
</evidence>
<dbReference type="CDD" id="cd04301">
    <property type="entry name" value="NAT_SF"/>
    <property type="match status" value="1"/>
</dbReference>
<accession>A0ABQ2UZN4</accession>
<organism evidence="2 3">
    <name type="scientific">Lentzea flava</name>
    <dbReference type="NCBI Taxonomy" id="103732"/>
    <lineage>
        <taxon>Bacteria</taxon>
        <taxon>Bacillati</taxon>
        <taxon>Actinomycetota</taxon>
        <taxon>Actinomycetes</taxon>
        <taxon>Pseudonocardiales</taxon>
        <taxon>Pseudonocardiaceae</taxon>
        <taxon>Lentzea</taxon>
    </lineage>
</organism>
<dbReference type="PROSITE" id="PS51186">
    <property type="entry name" value="GNAT"/>
    <property type="match status" value="1"/>
</dbReference>